<protein>
    <recommendedName>
        <fullName evidence="4">DUF2145 domain-containing protein</fullName>
    </recommendedName>
</protein>
<proteinExistence type="predicted"/>
<sequence>MRRAALALLGAAALLAGLLPLAARAGQPCDDKPLDAQTVVQGMDLALRTRQALDDSGAQVALIARAGQDLSKYGLRYSHMALAWRDHPKGRWLVVHELNQCGGASSALYNEGLGNFFLDNMHLYQASIVIPGEEMQARLARLLASNTPRRLHHAQYNMLSYAFSTRYQNSNQWVLESYAAAASEPGQVETRAEAQAWLRKAGFQPITVEIPAATRLGARMFRANVAFDDHPFERRMAGQIDTVTVDAVVRFVKQRDGQAREITVR</sequence>
<evidence type="ECO:0000313" key="3">
    <source>
        <dbReference type="Proteomes" id="UP000199391"/>
    </source>
</evidence>
<dbReference type="EMBL" id="FPBO01000009">
    <property type="protein sequence ID" value="SFU77688.1"/>
    <property type="molecule type" value="Genomic_DNA"/>
</dbReference>
<accession>A0A1I7IXS2</accession>
<dbReference type="InterPro" id="IPR014547">
    <property type="entry name" value="UCP028477"/>
</dbReference>
<keyword evidence="1" id="KW-0732">Signal</keyword>
<reference evidence="3" key="1">
    <citation type="submission" date="2016-10" db="EMBL/GenBank/DDBJ databases">
        <authorList>
            <person name="Varghese N."/>
            <person name="Submissions S."/>
        </authorList>
    </citation>
    <scope>NUCLEOTIDE SEQUENCE [LARGE SCALE GENOMIC DNA]</scope>
    <source>
        <strain evidence="3">CGMCC 1.11014</strain>
    </source>
</reference>
<feature type="chain" id="PRO_5011671289" description="DUF2145 domain-containing protein" evidence="1">
    <location>
        <begin position="26"/>
        <end position="265"/>
    </location>
</feature>
<evidence type="ECO:0000313" key="2">
    <source>
        <dbReference type="EMBL" id="SFU77688.1"/>
    </source>
</evidence>
<gene>
    <name evidence="2" type="ORF">SAMN05216552_1009139</name>
</gene>
<keyword evidence="3" id="KW-1185">Reference proteome</keyword>
<organism evidence="2 3">
    <name type="scientific">Pseudoduganella namucuonensis</name>
    <dbReference type="NCBI Taxonomy" id="1035707"/>
    <lineage>
        <taxon>Bacteria</taxon>
        <taxon>Pseudomonadati</taxon>
        <taxon>Pseudomonadota</taxon>
        <taxon>Betaproteobacteria</taxon>
        <taxon>Burkholderiales</taxon>
        <taxon>Oxalobacteraceae</taxon>
        <taxon>Telluria group</taxon>
        <taxon>Pseudoduganella</taxon>
    </lineage>
</organism>
<evidence type="ECO:0000256" key="1">
    <source>
        <dbReference type="SAM" id="SignalP"/>
    </source>
</evidence>
<feature type="signal peptide" evidence="1">
    <location>
        <begin position="1"/>
        <end position="25"/>
    </location>
</feature>
<name>A0A1I7IXS2_9BURK</name>
<dbReference type="PIRSF" id="PIRSF028477">
    <property type="entry name" value="UCP028477"/>
    <property type="match status" value="1"/>
</dbReference>
<dbReference type="Proteomes" id="UP000199391">
    <property type="component" value="Unassembled WGS sequence"/>
</dbReference>
<dbReference type="STRING" id="1035707.SAMN05216552_1009139"/>
<evidence type="ECO:0008006" key="4">
    <source>
        <dbReference type="Google" id="ProtNLM"/>
    </source>
</evidence>
<dbReference type="AlphaFoldDB" id="A0A1I7IXS2"/>
<dbReference type="RefSeq" id="WP_177307146.1">
    <property type="nucleotide sequence ID" value="NZ_FPBO01000009.1"/>
</dbReference>
<dbReference type="Pfam" id="PF09916">
    <property type="entry name" value="DUF2145"/>
    <property type="match status" value="1"/>
</dbReference>